<sequence>MTHFSPRLGDAINSIIEVKKHSDIDNFLSGNAISLVTDSIKSLDGFELICF</sequence>
<gene>
    <name evidence="1" type="ORF">SALWKB29_1010</name>
</gene>
<dbReference type="EMBL" id="JFZV01000004">
    <property type="protein sequence ID" value="KDN14938.1"/>
    <property type="molecule type" value="Genomic_DNA"/>
</dbReference>
<evidence type="ECO:0000313" key="2">
    <source>
        <dbReference type="Proteomes" id="UP000027170"/>
    </source>
</evidence>
<accession>A0A836MRL3</accession>
<comment type="caution">
    <text evidence="1">The sequence shown here is derived from an EMBL/GenBank/DDBJ whole genome shotgun (WGS) entry which is preliminary data.</text>
</comment>
<evidence type="ECO:0000313" key="1">
    <source>
        <dbReference type="EMBL" id="KDN14938.1"/>
    </source>
</evidence>
<protein>
    <submittedName>
        <fullName evidence="1">Uncharacterized protein</fullName>
    </submittedName>
</protein>
<dbReference type="AlphaFoldDB" id="A0A836MRL3"/>
<dbReference type="Proteomes" id="UP000027170">
    <property type="component" value="Unassembled WGS sequence"/>
</dbReference>
<proteinExistence type="predicted"/>
<organism evidence="1 2">
    <name type="scientific">Snodgrassella communis</name>
    <dbReference type="NCBI Taxonomy" id="2946699"/>
    <lineage>
        <taxon>Bacteria</taxon>
        <taxon>Pseudomonadati</taxon>
        <taxon>Pseudomonadota</taxon>
        <taxon>Betaproteobacteria</taxon>
        <taxon>Neisseriales</taxon>
        <taxon>Neisseriaceae</taxon>
        <taxon>Snodgrassella</taxon>
    </lineage>
</organism>
<name>A0A836MRL3_9NEIS</name>
<keyword evidence="2" id="KW-1185">Reference proteome</keyword>
<reference evidence="1 2" key="1">
    <citation type="submission" date="2014-03" db="EMBL/GenBank/DDBJ databases">
        <title>The genomes of two eusocial bee gut symbionts.</title>
        <authorList>
            <person name="Kwong W.K."/>
            <person name="Engel P."/>
            <person name="Koch H."/>
            <person name="Moran N.A."/>
        </authorList>
    </citation>
    <scope>NUCLEOTIDE SEQUENCE [LARGE SCALE GENOMIC DNA]</scope>
    <source>
        <strain evidence="2">wkB29</strain>
    </source>
</reference>